<evidence type="ECO:0000313" key="2">
    <source>
        <dbReference type="Proteomes" id="UP000789405"/>
    </source>
</evidence>
<name>A0A9N9H0C9_9GLOM</name>
<evidence type="ECO:0000313" key="1">
    <source>
        <dbReference type="EMBL" id="CAG8648392.1"/>
    </source>
</evidence>
<proteinExistence type="predicted"/>
<accession>A0A9N9H0C9</accession>
<reference evidence="1" key="1">
    <citation type="submission" date="2021-06" db="EMBL/GenBank/DDBJ databases">
        <authorList>
            <person name="Kallberg Y."/>
            <person name="Tangrot J."/>
            <person name="Rosling A."/>
        </authorList>
    </citation>
    <scope>NUCLEOTIDE SEQUENCE</scope>
    <source>
        <strain evidence="1">MA453B</strain>
    </source>
</reference>
<gene>
    <name evidence="1" type="ORF">DERYTH_LOCUS10046</name>
</gene>
<sequence>MKSINAIATKNHLDIEDNSTKCMIKNNVNYISSILVDEAGNPSEALLKLLEQFDLNTSNTFKNIVDDMQKTFLREQGKERWQIIDKYQDKKNKLIPLFSELGMLHKVKSVQSHYSYALILGGLLQSFRNRLAFLISEWERGVRFNEIVLLGSSRPLIPEKESPEMLKNKTDPILLARSDWEFEGMLPTNEIEMMSFIFDQAQLPEGLRSLKVTAINAPNKRDKNGEERRAQTSDTIITWLNETKPVAGSLLAVSSQPNIGYQHEVVHLCLPRKFQLETIGSGRSTQNLNVGEMVDSLARWSYCVNISRMMQEN</sequence>
<keyword evidence="2" id="KW-1185">Reference proteome</keyword>
<dbReference type="EMBL" id="CAJVPY010005690">
    <property type="protein sequence ID" value="CAG8648392.1"/>
    <property type="molecule type" value="Genomic_DNA"/>
</dbReference>
<comment type="caution">
    <text evidence="1">The sequence shown here is derived from an EMBL/GenBank/DDBJ whole genome shotgun (WGS) entry which is preliminary data.</text>
</comment>
<dbReference type="Proteomes" id="UP000789405">
    <property type="component" value="Unassembled WGS sequence"/>
</dbReference>
<dbReference type="OrthoDB" id="2332810at2759"/>
<dbReference type="AlphaFoldDB" id="A0A9N9H0C9"/>
<protein>
    <submittedName>
        <fullName evidence="1">11925_t:CDS:1</fullName>
    </submittedName>
</protein>
<organism evidence="1 2">
    <name type="scientific">Dentiscutata erythropus</name>
    <dbReference type="NCBI Taxonomy" id="1348616"/>
    <lineage>
        <taxon>Eukaryota</taxon>
        <taxon>Fungi</taxon>
        <taxon>Fungi incertae sedis</taxon>
        <taxon>Mucoromycota</taxon>
        <taxon>Glomeromycotina</taxon>
        <taxon>Glomeromycetes</taxon>
        <taxon>Diversisporales</taxon>
        <taxon>Gigasporaceae</taxon>
        <taxon>Dentiscutata</taxon>
    </lineage>
</organism>